<gene>
    <name evidence="2" type="ORF">A2642_02440</name>
</gene>
<dbReference type="AlphaFoldDB" id="A0A1F6V5Y9"/>
<accession>A0A1F6V5Y9</accession>
<dbReference type="Pfam" id="PF01850">
    <property type="entry name" value="PIN"/>
    <property type="match status" value="1"/>
</dbReference>
<name>A0A1F6V5Y9_9BACT</name>
<evidence type="ECO:0000313" key="3">
    <source>
        <dbReference type="Proteomes" id="UP000178700"/>
    </source>
</evidence>
<protein>
    <recommendedName>
        <fullName evidence="1">PIN domain-containing protein</fullName>
    </recommendedName>
</protein>
<proteinExistence type="predicted"/>
<evidence type="ECO:0000313" key="2">
    <source>
        <dbReference type="EMBL" id="OGI64939.1"/>
    </source>
</evidence>
<dbReference type="Proteomes" id="UP000178700">
    <property type="component" value="Unassembled WGS sequence"/>
</dbReference>
<evidence type="ECO:0000259" key="1">
    <source>
        <dbReference type="Pfam" id="PF01850"/>
    </source>
</evidence>
<sequence length="120" mass="14285">MKCLDTYTLVEIEAGNPKFAKFLNEEFVITDLTMAEFYGDLYKKYDQKTAEYWLKKLSPFCQTVSRDIIIQAVQYRIDNKSQNLSFFDCIGYLFSLHHNIKFVTGDKEFRHKENVEFIQK</sequence>
<dbReference type="SUPFAM" id="SSF88723">
    <property type="entry name" value="PIN domain-like"/>
    <property type="match status" value="1"/>
</dbReference>
<dbReference type="Gene3D" id="3.40.50.1010">
    <property type="entry name" value="5'-nuclease"/>
    <property type="match status" value="1"/>
</dbReference>
<organism evidence="2 3">
    <name type="scientific">Candidatus Nomurabacteria bacterium RIFCSPHIGHO2_01_FULL_39_10</name>
    <dbReference type="NCBI Taxonomy" id="1801733"/>
    <lineage>
        <taxon>Bacteria</taxon>
        <taxon>Candidatus Nomuraibacteriota</taxon>
    </lineage>
</organism>
<dbReference type="InterPro" id="IPR029060">
    <property type="entry name" value="PIN-like_dom_sf"/>
</dbReference>
<dbReference type="InterPro" id="IPR002716">
    <property type="entry name" value="PIN_dom"/>
</dbReference>
<reference evidence="2 3" key="1">
    <citation type="journal article" date="2016" name="Nat. Commun.">
        <title>Thousands of microbial genomes shed light on interconnected biogeochemical processes in an aquifer system.</title>
        <authorList>
            <person name="Anantharaman K."/>
            <person name="Brown C.T."/>
            <person name="Hug L.A."/>
            <person name="Sharon I."/>
            <person name="Castelle C.J."/>
            <person name="Probst A.J."/>
            <person name="Thomas B.C."/>
            <person name="Singh A."/>
            <person name="Wilkins M.J."/>
            <person name="Karaoz U."/>
            <person name="Brodie E.L."/>
            <person name="Williams K.H."/>
            <person name="Hubbard S.S."/>
            <person name="Banfield J.F."/>
        </authorList>
    </citation>
    <scope>NUCLEOTIDE SEQUENCE [LARGE SCALE GENOMIC DNA]</scope>
</reference>
<feature type="domain" description="PIN" evidence="1">
    <location>
        <begin position="3"/>
        <end position="112"/>
    </location>
</feature>
<comment type="caution">
    <text evidence="2">The sequence shown here is derived from an EMBL/GenBank/DDBJ whole genome shotgun (WGS) entry which is preliminary data.</text>
</comment>
<dbReference type="EMBL" id="MFTJ01000033">
    <property type="protein sequence ID" value="OGI64939.1"/>
    <property type="molecule type" value="Genomic_DNA"/>
</dbReference>